<evidence type="ECO:0000313" key="2">
    <source>
        <dbReference type="Proteomes" id="UP000184050"/>
    </source>
</evidence>
<reference evidence="1 2" key="1">
    <citation type="submission" date="2016-11" db="EMBL/GenBank/DDBJ databases">
        <authorList>
            <person name="Jaros S."/>
            <person name="Januszkiewicz K."/>
            <person name="Wedrychowicz H."/>
        </authorList>
    </citation>
    <scope>NUCLEOTIDE SEQUENCE [LARGE SCALE GENOMIC DNA]</scope>
    <source>
        <strain evidence="1 2">DSM 27063</strain>
    </source>
</reference>
<dbReference type="EMBL" id="FQZE01000022">
    <property type="protein sequence ID" value="SHJ54611.1"/>
    <property type="molecule type" value="Genomic_DNA"/>
</dbReference>
<organism evidence="1 2">
    <name type="scientific">Tangfeifania diversioriginum</name>
    <dbReference type="NCBI Taxonomy" id="1168035"/>
    <lineage>
        <taxon>Bacteria</taxon>
        <taxon>Pseudomonadati</taxon>
        <taxon>Bacteroidota</taxon>
        <taxon>Bacteroidia</taxon>
        <taxon>Marinilabiliales</taxon>
        <taxon>Prolixibacteraceae</taxon>
        <taxon>Tangfeifania</taxon>
    </lineage>
</organism>
<proteinExistence type="predicted"/>
<sequence>MDDRSKIFYKKYYNQRKEIDSATAKLTKKHHHHMECKSGCDSCCMDYGILPVEFFSIVEELRANNFDKAELPPQRENNDSCVFLQKHVCTIYQSRPVICRTHGLPLLFTNDEGEWQLSACELNFTQFNFENFTTENTYSQDKYNSELFLLNREFIAEFKNGKYNQFDLIPLKKLKNYL</sequence>
<evidence type="ECO:0000313" key="1">
    <source>
        <dbReference type="EMBL" id="SHJ54611.1"/>
    </source>
</evidence>
<keyword evidence="2" id="KW-1185">Reference proteome</keyword>
<protein>
    <submittedName>
        <fullName evidence="1">Fe-S-cluster containining protein</fullName>
    </submittedName>
</protein>
<dbReference type="Proteomes" id="UP000184050">
    <property type="component" value="Unassembled WGS sequence"/>
</dbReference>
<dbReference type="InterPro" id="IPR005358">
    <property type="entry name" value="Puta_zinc/iron-chelating_dom"/>
</dbReference>
<name>A0A1M6K6M6_9BACT</name>
<dbReference type="OrthoDB" id="9810361at2"/>
<gene>
    <name evidence="1" type="ORF">SAMN05444280_12256</name>
</gene>
<accession>A0A1M6K6M6</accession>
<dbReference type="Pfam" id="PF03692">
    <property type="entry name" value="CxxCxxCC"/>
    <property type="match status" value="1"/>
</dbReference>
<dbReference type="RefSeq" id="WP_073170641.1">
    <property type="nucleotide sequence ID" value="NZ_FQZE01000022.1"/>
</dbReference>
<dbReference type="AlphaFoldDB" id="A0A1M6K6M6"/>
<dbReference type="STRING" id="1168035.SAMN05444280_12256"/>